<dbReference type="Pfam" id="PF20577">
    <property type="entry name" value="Phage_ORF5"/>
    <property type="match status" value="1"/>
</dbReference>
<organism evidence="1">
    <name type="scientific">Dulem virus 205</name>
    <dbReference type="NCBI Taxonomy" id="3145682"/>
    <lineage>
        <taxon>Viruses</taxon>
        <taxon>Monodnaviria</taxon>
        <taxon>Sangervirae</taxon>
        <taxon>Phixviricota</taxon>
        <taxon>Malgrandaviricetes</taxon>
        <taxon>Petitvirales</taxon>
        <taxon>Microviridae</taxon>
        <taxon>Microvirus</taxon>
    </lineage>
</organism>
<reference evidence="1" key="1">
    <citation type="submission" date="2024-03" db="EMBL/GenBank/DDBJ databases">
        <title>Diverse circular DNA viruses in blood, oral, and fecal samples of captive lemurs.</title>
        <authorList>
            <person name="Paietta E.N."/>
            <person name="Kraberger S."/>
            <person name="Lund M.C."/>
            <person name="Custer J.M."/>
            <person name="Vargas K.M."/>
            <person name="Ehmke E.E."/>
            <person name="Yoder A.D."/>
            <person name="Varsani A."/>
        </authorList>
    </citation>
    <scope>NUCLEOTIDE SEQUENCE</scope>
    <source>
        <strain evidence="1">Duke_30FF_1465</strain>
    </source>
</reference>
<sequence length="79" mass="9264">MIVNIYSIRDELAETYGNLFLVQEKVAMRQFAFMQKEMEEADRKDRVIYLMGTYNIETGEIKTTHPKAIFRLDKEGLNG</sequence>
<accession>A0AAU8B826</accession>
<proteinExistence type="predicted"/>
<evidence type="ECO:0000313" key="1">
    <source>
        <dbReference type="EMBL" id="XCD08482.1"/>
    </source>
</evidence>
<dbReference type="InterPro" id="IPR046781">
    <property type="entry name" value="Phage_ORF5"/>
</dbReference>
<dbReference type="EMBL" id="PP511878">
    <property type="protein sequence ID" value="XCD08482.1"/>
    <property type="molecule type" value="Genomic_DNA"/>
</dbReference>
<protein>
    <submittedName>
        <fullName evidence="1">Nonstructural protein</fullName>
    </submittedName>
</protein>
<name>A0AAU8B826_9VIRU</name>